<dbReference type="InterPro" id="IPR013099">
    <property type="entry name" value="K_chnl_dom"/>
</dbReference>
<feature type="transmembrane region" description="Helical" evidence="9">
    <location>
        <begin position="51"/>
        <end position="69"/>
    </location>
</feature>
<comment type="subcellular location">
    <subcellularLocation>
        <location evidence="1">Membrane</location>
        <topology evidence="1">Multi-pass membrane protein</topology>
    </subcellularLocation>
</comment>
<evidence type="ECO:0000256" key="2">
    <source>
        <dbReference type="ARBA" id="ARBA00022448"/>
    </source>
</evidence>
<keyword evidence="7 8" id="KW-0407">Ion channel</keyword>
<evidence type="ECO:0000256" key="5">
    <source>
        <dbReference type="ARBA" id="ARBA00023065"/>
    </source>
</evidence>
<evidence type="ECO:0000256" key="6">
    <source>
        <dbReference type="ARBA" id="ARBA00023136"/>
    </source>
</evidence>
<evidence type="ECO:0000256" key="3">
    <source>
        <dbReference type="ARBA" id="ARBA00022692"/>
    </source>
</evidence>
<proteinExistence type="inferred from homology"/>
<evidence type="ECO:0000256" key="7">
    <source>
        <dbReference type="ARBA" id="ARBA00023303"/>
    </source>
</evidence>
<evidence type="ECO:0000256" key="8">
    <source>
        <dbReference type="RuleBase" id="RU003857"/>
    </source>
</evidence>
<comment type="similarity">
    <text evidence="8">Belongs to the two pore domain potassium channel (TC 1.A.1.8) family.</text>
</comment>
<dbReference type="RefSeq" id="XP_017768626.1">
    <property type="nucleotide sequence ID" value="XM_017913137.1"/>
</dbReference>
<dbReference type="PRINTS" id="PR01333">
    <property type="entry name" value="2POREKCHANEL"/>
</dbReference>
<keyword evidence="6 9" id="KW-0472">Membrane</keyword>
<keyword evidence="4 9" id="KW-1133">Transmembrane helix</keyword>
<evidence type="ECO:0000313" key="12">
    <source>
        <dbReference type="RefSeq" id="XP_017768626.1"/>
    </source>
</evidence>
<dbReference type="PANTHER" id="PTHR11003:SF352">
    <property type="entry name" value="BCDNA.GH04802-RELATED"/>
    <property type="match status" value="1"/>
</dbReference>
<keyword evidence="2 8" id="KW-0813">Transport</keyword>
<dbReference type="GeneID" id="108556854"/>
<evidence type="ECO:0000256" key="1">
    <source>
        <dbReference type="ARBA" id="ARBA00004141"/>
    </source>
</evidence>
<protein>
    <submittedName>
        <fullName evidence="12">Potassium channel subfamily K member 10-like</fullName>
    </submittedName>
</protein>
<evidence type="ECO:0000256" key="4">
    <source>
        <dbReference type="ARBA" id="ARBA00022989"/>
    </source>
</evidence>
<evidence type="ECO:0000313" key="11">
    <source>
        <dbReference type="Proteomes" id="UP000695000"/>
    </source>
</evidence>
<feature type="transmembrane region" description="Helical" evidence="9">
    <location>
        <begin position="81"/>
        <end position="106"/>
    </location>
</feature>
<dbReference type="Proteomes" id="UP000695000">
    <property type="component" value="Unplaced"/>
</dbReference>
<feature type="domain" description="Potassium channel" evidence="10">
    <location>
        <begin position="282"/>
        <end position="355"/>
    </location>
</feature>
<gene>
    <name evidence="12" type="primary">LOC108556854</name>
</gene>
<reference evidence="12" key="1">
    <citation type="submission" date="2025-08" db="UniProtKB">
        <authorList>
            <consortium name="RefSeq"/>
        </authorList>
    </citation>
    <scope>IDENTIFICATION</scope>
    <source>
        <tissue evidence="12">Whole Larva</tissue>
    </source>
</reference>
<evidence type="ECO:0000256" key="9">
    <source>
        <dbReference type="SAM" id="Phobius"/>
    </source>
</evidence>
<dbReference type="SUPFAM" id="SSF81324">
    <property type="entry name" value="Voltage-gated potassium channels"/>
    <property type="match status" value="2"/>
</dbReference>
<name>A0ABM1M226_NICVS</name>
<sequence>MFFFIFAERLNVLYEKNWTQLVTEQLKRFERAVVESGRTDGTPSSAHSPHWTFGGALLYSLTLLTTIGYGKLSPRTAIGKVVAIVYALIGVPLMLVLLSALGSLLAGGARKGYSKLCCKHKVPNNSIVGYHRPPTNNQTKHASCRTHEECVIQITNPNQNNCYKPMHVVEHHEEPQKKTLLATVRASHTRGRCRQLQVRQMLADPQMCPAHAHGTPTRNTMGLIASSDIDENEEGDENDHGTCIHDTPSRVPLIYRPESVSNQISHMTSSVPTVPSSLVIFIFVGYICLGAAAFATTSGWSFLDSAYFCFIALTTIGLGDRIPQSPDLSSQMQLFACCLYLFLGLVIVAMCFSLVHDEVAAKCKQFAINVGLLKD</sequence>
<dbReference type="Pfam" id="PF07885">
    <property type="entry name" value="Ion_trans_2"/>
    <property type="match status" value="2"/>
</dbReference>
<dbReference type="Gene3D" id="1.10.287.70">
    <property type="match status" value="1"/>
</dbReference>
<feature type="transmembrane region" description="Helical" evidence="9">
    <location>
        <begin position="334"/>
        <end position="355"/>
    </location>
</feature>
<accession>A0ABM1M226</accession>
<keyword evidence="11" id="KW-1185">Reference proteome</keyword>
<dbReference type="InterPro" id="IPR003280">
    <property type="entry name" value="2pore_dom_K_chnl"/>
</dbReference>
<keyword evidence="3 8" id="KW-0812">Transmembrane</keyword>
<organism evidence="11 12">
    <name type="scientific">Nicrophorus vespilloides</name>
    <name type="common">Boreal carrion beetle</name>
    <dbReference type="NCBI Taxonomy" id="110193"/>
    <lineage>
        <taxon>Eukaryota</taxon>
        <taxon>Metazoa</taxon>
        <taxon>Ecdysozoa</taxon>
        <taxon>Arthropoda</taxon>
        <taxon>Hexapoda</taxon>
        <taxon>Insecta</taxon>
        <taxon>Pterygota</taxon>
        <taxon>Neoptera</taxon>
        <taxon>Endopterygota</taxon>
        <taxon>Coleoptera</taxon>
        <taxon>Polyphaga</taxon>
        <taxon>Staphyliniformia</taxon>
        <taxon>Silphidae</taxon>
        <taxon>Nicrophorinae</taxon>
        <taxon>Nicrophorus</taxon>
    </lineage>
</organism>
<evidence type="ECO:0000259" key="10">
    <source>
        <dbReference type="Pfam" id="PF07885"/>
    </source>
</evidence>
<dbReference type="PANTHER" id="PTHR11003">
    <property type="entry name" value="POTASSIUM CHANNEL, SUBFAMILY K"/>
    <property type="match status" value="1"/>
</dbReference>
<feature type="transmembrane region" description="Helical" evidence="9">
    <location>
        <begin position="302"/>
        <end position="322"/>
    </location>
</feature>
<feature type="transmembrane region" description="Helical" evidence="9">
    <location>
        <begin position="277"/>
        <end position="296"/>
    </location>
</feature>
<keyword evidence="5 8" id="KW-0406">Ion transport</keyword>
<feature type="domain" description="Potassium channel" evidence="10">
    <location>
        <begin position="49"/>
        <end position="105"/>
    </location>
</feature>